<evidence type="ECO:0000313" key="1">
    <source>
        <dbReference type="EMBL" id="QDQ29331.1"/>
    </source>
</evidence>
<dbReference type="InterPro" id="IPR010263">
    <property type="entry name" value="T6SS_TssK"/>
</dbReference>
<dbReference type="EMBL" id="CP041730">
    <property type="protein sequence ID" value="QDQ29331.1"/>
    <property type="molecule type" value="Genomic_DNA"/>
</dbReference>
<evidence type="ECO:0000313" key="2">
    <source>
        <dbReference type="Proteomes" id="UP000317550"/>
    </source>
</evidence>
<dbReference type="AlphaFoldDB" id="A0A516SMG2"/>
<dbReference type="OrthoDB" id="9775333at2"/>
<gene>
    <name evidence="1" type="primary">tssK</name>
    <name evidence="1" type="ORF">FNU76_14710</name>
</gene>
<sequence length="441" mass="48674">MVKHNRVIWSEGLFLQPQHFQQQERHVERLVAAATMNDWFWGCQQLRLDGARLVMGKLGLERASGRFRDGTPFDCGGDDPLPAPLDVPADVRDELVFLALPLPSDTHASHQLDPAMAVMSRYVALASKVDDVTAPGKSADMLLGRLNCRLMLARDMHGGFSGIAVARVRERLPNGELTLDENFLPPALSYQAHVSLESFPREILGLVRQRANALAARIAQPGRGSVAEVAEYLLLQTLNRYSPVLAQVVAMPASHPAGFYQLGLQLAGDLAVFAREDRLPPEFPAYDADRLDASFAPLMTELRRALAVVIDQSAVAIELQDRKYGVRVAITPDLALFREASFVLAARGQMPAEALRQRLPSQIKIGPIDKIRDLVNLQLPGIGLQSLPVAPRQVPYHAGYHYFELDRGHELWAQLERSGGIALHLGGEFPGLELALWAIRR</sequence>
<dbReference type="PANTHER" id="PTHR35566">
    <property type="entry name" value="BLR3599 PROTEIN"/>
    <property type="match status" value="1"/>
</dbReference>
<proteinExistence type="predicted"/>
<organism evidence="1 2">
    <name type="scientific">Chitinimonas arctica</name>
    <dbReference type="NCBI Taxonomy" id="2594795"/>
    <lineage>
        <taxon>Bacteria</taxon>
        <taxon>Pseudomonadati</taxon>
        <taxon>Pseudomonadota</taxon>
        <taxon>Betaproteobacteria</taxon>
        <taxon>Neisseriales</taxon>
        <taxon>Chitinibacteraceae</taxon>
        <taxon>Chitinimonas</taxon>
    </lineage>
</organism>
<dbReference type="KEGG" id="cari:FNU76_14710"/>
<dbReference type="NCBIfam" id="TIGR03353">
    <property type="entry name" value="VI_chp_4"/>
    <property type="match status" value="1"/>
</dbReference>
<keyword evidence="2" id="KW-1185">Reference proteome</keyword>
<name>A0A516SMG2_9NEIS</name>
<reference evidence="2" key="1">
    <citation type="submission" date="2019-07" db="EMBL/GenBank/DDBJ databases">
        <title>Chitinimonas sp. nov., isolated from Ny-Alesund, arctica soil.</title>
        <authorList>
            <person name="Xu Q."/>
            <person name="Peng F."/>
        </authorList>
    </citation>
    <scope>NUCLEOTIDE SEQUENCE [LARGE SCALE GENOMIC DNA]</scope>
    <source>
        <strain evidence="2">R3-44</strain>
    </source>
</reference>
<dbReference type="Proteomes" id="UP000317550">
    <property type="component" value="Chromosome"/>
</dbReference>
<protein>
    <submittedName>
        <fullName evidence="1">Type VI secretion system baseplate subunit TssK</fullName>
    </submittedName>
</protein>
<accession>A0A516SMG2</accession>
<dbReference type="Pfam" id="PF05936">
    <property type="entry name" value="T6SS_VasE"/>
    <property type="match status" value="1"/>
</dbReference>
<dbReference type="PANTHER" id="PTHR35566:SF1">
    <property type="entry name" value="TYPE VI SECRETION SYSTEM BASEPLATE COMPONENT TSSK1"/>
    <property type="match status" value="1"/>
</dbReference>